<evidence type="ECO:0000259" key="3">
    <source>
        <dbReference type="PROSITE" id="PS50891"/>
    </source>
</evidence>
<feature type="compositionally biased region" description="Low complexity" evidence="2">
    <location>
        <begin position="1"/>
        <end position="14"/>
    </location>
</feature>
<dbReference type="EMBL" id="BJWL01000026">
    <property type="protein sequence ID" value="GFZ17218.1"/>
    <property type="molecule type" value="Genomic_DNA"/>
</dbReference>
<evidence type="ECO:0000256" key="2">
    <source>
        <dbReference type="SAM" id="MobiDB-lite"/>
    </source>
</evidence>
<accession>A0A7J0H2H2</accession>
<dbReference type="OrthoDB" id="1893065at2759"/>
<name>A0A7J0H2H2_9ERIC</name>
<evidence type="ECO:0000313" key="4">
    <source>
        <dbReference type="EMBL" id="GFZ17218.1"/>
    </source>
</evidence>
<evidence type="ECO:0000256" key="1">
    <source>
        <dbReference type="ARBA" id="ARBA00005474"/>
    </source>
</evidence>
<dbReference type="PANTHER" id="PTHR31301">
    <property type="entry name" value="LOB DOMAIN-CONTAINING PROTEIN 4-RELATED"/>
    <property type="match status" value="1"/>
</dbReference>
<dbReference type="PROSITE" id="PS50891">
    <property type="entry name" value="LOB"/>
    <property type="match status" value="1"/>
</dbReference>
<organism evidence="4 5">
    <name type="scientific">Actinidia rufa</name>
    <dbReference type="NCBI Taxonomy" id="165716"/>
    <lineage>
        <taxon>Eukaryota</taxon>
        <taxon>Viridiplantae</taxon>
        <taxon>Streptophyta</taxon>
        <taxon>Embryophyta</taxon>
        <taxon>Tracheophyta</taxon>
        <taxon>Spermatophyta</taxon>
        <taxon>Magnoliopsida</taxon>
        <taxon>eudicotyledons</taxon>
        <taxon>Gunneridae</taxon>
        <taxon>Pentapetalae</taxon>
        <taxon>asterids</taxon>
        <taxon>Ericales</taxon>
        <taxon>Actinidiaceae</taxon>
        <taxon>Actinidia</taxon>
    </lineage>
</organism>
<dbReference type="Pfam" id="PF03195">
    <property type="entry name" value="LOB"/>
    <property type="match status" value="1"/>
</dbReference>
<sequence>MSNTNTKTNTNKNTSPSISAVAASTAGPGGVTTGSQACAACKYQRRKCAPDCILAPYFPPNEQKQFLNAHKLFGVSNIVKVLNHVKPLERETAMKSLIFHANVRAHDPVGGCSRIIRNLQHQIFESKTELAITLRQLALCRQTPNPSLVRPIVGLRSGESSSDGLRFVWEIGECESYSGTRAVL</sequence>
<reference evidence="4 5" key="1">
    <citation type="submission" date="2019-07" db="EMBL/GenBank/DDBJ databases">
        <title>De Novo Assembly of kiwifruit Actinidia rufa.</title>
        <authorList>
            <person name="Sugita-Konishi S."/>
            <person name="Sato K."/>
            <person name="Mori E."/>
            <person name="Abe Y."/>
            <person name="Kisaki G."/>
            <person name="Hamano K."/>
            <person name="Suezawa K."/>
            <person name="Otani M."/>
            <person name="Fukuda T."/>
            <person name="Manabe T."/>
            <person name="Gomi K."/>
            <person name="Tabuchi M."/>
            <person name="Akimitsu K."/>
            <person name="Kataoka I."/>
        </authorList>
    </citation>
    <scope>NUCLEOTIDE SEQUENCE [LARGE SCALE GENOMIC DNA]</scope>
    <source>
        <strain evidence="5">cv. Fuchu</strain>
    </source>
</reference>
<dbReference type="InterPro" id="IPR004883">
    <property type="entry name" value="LOB"/>
</dbReference>
<keyword evidence="5" id="KW-1185">Reference proteome</keyword>
<dbReference type="PANTHER" id="PTHR31301:SF186">
    <property type="entry name" value="OS09G0364100 PROTEIN"/>
    <property type="match status" value="1"/>
</dbReference>
<feature type="region of interest" description="Disordered" evidence="2">
    <location>
        <begin position="1"/>
        <end position="31"/>
    </location>
</feature>
<dbReference type="AlphaFoldDB" id="A0A7J0H2H2"/>
<dbReference type="Proteomes" id="UP000585474">
    <property type="component" value="Unassembled WGS sequence"/>
</dbReference>
<feature type="domain" description="LOB" evidence="3">
    <location>
        <begin position="36"/>
        <end position="137"/>
    </location>
</feature>
<evidence type="ECO:0000313" key="5">
    <source>
        <dbReference type="Proteomes" id="UP000585474"/>
    </source>
</evidence>
<gene>
    <name evidence="4" type="ORF">Acr_26g0004880</name>
</gene>
<comment type="similarity">
    <text evidence="1">Belongs to the LOB domain-containing protein family.</text>
</comment>
<comment type="caution">
    <text evidence="4">The sequence shown here is derived from an EMBL/GenBank/DDBJ whole genome shotgun (WGS) entry which is preliminary data.</text>
</comment>
<protein>
    <submittedName>
        <fullName evidence="4">LOB domain-containing protein 22</fullName>
    </submittedName>
</protein>
<proteinExistence type="inferred from homology"/>